<feature type="region of interest" description="Disordered" evidence="1">
    <location>
        <begin position="38"/>
        <end position="243"/>
    </location>
</feature>
<keyword evidence="2" id="KW-1133">Transmembrane helix</keyword>
<protein>
    <submittedName>
        <fullName evidence="4">Uncharacterized protein</fullName>
    </submittedName>
</protein>
<keyword evidence="5" id="KW-1185">Reference proteome</keyword>
<comment type="caution">
    <text evidence="4">The sequence shown here is derived from an EMBL/GenBank/DDBJ whole genome shotgun (WGS) entry which is preliminary data.</text>
</comment>
<keyword evidence="2" id="KW-0812">Transmembrane</keyword>
<evidence type="ECO:0000313" key="3">
    <source>
        <dbReference type="EMBL" id="MDV6236495.1"/>
    </source>
</evidence>
<keyword evidence="2" id="KW-0472">Membrane</keyword>
<accession>A0A2N0B8Y1</accession>
<reference evidence="4" key="1">
    <citation type="submission" date="2017-07" db="EMBL/GenBank/DDBJ databases">
        <title>Leptospira spp. isolated from tropical soils.</title>
        <authorList>
            <person name="Thibeaux R."/>
            <person name="Iraola G."/>
            <person name="Ferres I."/>
            <person name="Bierque E."/>
            <person name="Girault D."/>
            <person name="Soupe-Gilbert M.-E."/>
            <person name="Picardeau M."/>
            <person name="Goarant C."/>
        </authorList>
    </citation>
    <scope>NUCLEOTIDE SEQUENCE [LARGE SCALE GENOMIC DNA]</scope>
    <source>
        <strain evidence="4">ATI7-C-A5</strain>
    </source>
</reference>
<gene>
    <name evidence="3" type="ORF">CH379_012740</name>
    <name evidence="4" type="ORF">CH379_10040</name>
</gene>
<evidence type="ECO:0000313" key="5">
    <source>
        <dbReference type="Proteomes" id="UP000232122"/>
    </source>
</evidence>
<dbReference type="EMBL" id="NPEF02000014">
    <property type="protein sequence ID" value="MDV6236495.1"/>
    <property type="molecule type" value="Genomic_DNA"/>
</dbReference>
<dbReference type="OrthoDB" id="346247at2"/>
<evidence type="ECO:0000256" key="1">
    <source>
        <dbReference type="SAM" id="MobiDB-lite"/>
    </source>
</evidence>
<reference evidence="3 5" key="2">
    <citation type="journal article" date="2018" name="Microb. Genom.">
        <title>Deciphering the unexplored Leptospira diversity from soils uncovers genomic evolution to virulence.</title>
        <authorList>
            <person name="Thibeaux R."/>
            <person name="Iraola G."/>
            <person name="Ferres I."/>
            <person name="Bierque E."/>
            <person name="Girault D."/>
            <person name="Soupe-Gilbert M.E."/>
            <person name="Picardeau M."/>
            <person name="Goarant C."/>
        </authorList>
    </citation>
    <scope>NUCLEOTIDE SEQUENCE [LARGE SCALE GENOMIC DNA]</scope>
    <source>
        <strain evidence="3 5">ATI7-C-A5</strain>
    </source>
</reference>
<proteinExistence type="predicted"/>
<dbReference type="EMBL" id="NPEF01000088">
    <property type="protein sequence ID" value="PJZ93012.1"/>
    <property type="molecule type" value="Genomic_DNA"/>
</dbReference>
<evidence type="ECO:0000313" key="4">
    <source>
        <dbReference type="EMBL" id="PJZ93012.1"/>
    </source>
</evidence>
<feature type="compositionally biased region" description="Polar residues" evidence="1">
    <location>
        <begin position="58"/>
        <end position="67"/>
    </location>
</feature>
<name>A0A2N0B8Y1_9LEPT</name>
<organism evidence="4">
    <name type="scientific">Leptospira ellisii</name>
    <dbReference type="NCBI Taxonomy" id="2023197"/>
    <lineage>
        <taxon>Bacteria</taxon>
        <taxon>Pseudomonadati</taxon>
        <taxon>Spirochaetota</taxon>
        <taxon>Spirochaetia</taxon>
        <taxon>Leptospirales</taxon>
        <taxon>Leptospiraceae</taxon>
        <taxon>Leptospira</taxon>
    </lineage>
</organism>
<feature type="transmembrane region" description="Helical" evidence="2">
    <location>
        <begin position="6"/>
        <end position="28"/>
    </location>
</feature>
<evidence type="ECO:0000256" key="2">
    <source>
        <dbReference type="SAM" id="Phobius"/>
    </source>
</evidence>
<sequence>MKREQLKIILSGVLILLLGSLIVYSYLFREDISKFLKKKESEETSANSRTDRVILSPEANSETSIHQNEPAPLPTEEKNPLPSGERTYPDSDSTLRETAPKDAFREEWPEEKRNAAEEKTNRAERETRGQNRISDGKDERKPKPSSEERWTPPKEESASYRDFDEEPKRGRSRSDSGSTEHKRRSGKSFSQTGSKSKKRSSAKTGKRIRSLENRVDRLEKKLGISNVPKKQKRKTGKHNLEKRVEKLEREMKRLKKNEG</sequence>
<dbReference type="Proteomes" id="UP000232122">
    <property type="component" value="Unassembled WGS sequence"/>
</dbReference>
<feature type="compositionally biased region" description="Basic and acidic residues" evidence="1">
    <location>
        <begin position="87"/>
        <end position="180"/>
    </location>
</feature>
<feature type="compositionally biased region" description="Basic residues" evidence="1">
    <location>
        <begin position="195"/>
        <end position="208"/>
    </location>
</feature>
<reference evidence="3" key="3">
    <citation type="submission" date="2023-10" db="EMBL/GenBank/DDBJ databases">
        <authorList>
            <person name="Picardeau M."/>
            <person name="Thibeaux R."/>
        </authorList>
    </citation>
    <scope>NUCLEOTIDE SEQUENCE</scope>
    <source>
        <strain evidence="3">ATI7-C-A5</strain>
    </source>
</reference>
<feature type="compositionally biased region" description="Basic and acidic residues" evidence="1">
    <location>
        <begin position="209"/>
        <end position="222"/>
    </location>
</feature>
<dbReference type="AlphaFoldDB" id="A0A2N0B8Y1"/>
<dbReference type="RefSeq" id="WP_100765066.1">
    <property type="nucleotide sequence ID" value="NZ_NPEF02000014.1"/>
</dbReference>